<dbReference type="GO" id="GO:0004521">
    <property type="term" value="F:RNA endonuclease activity"/>
    <property type="evidence" value="ECO:0007669"/>
    <property type="project" value="TreeGrafter"/>
</dbReference>
<dbReference type="RefSeq" id="WP_245890604.1">
    <property type="nucleotide sequence ID" value="NZ_MQVW01000022.1"/>
</dbReference>
<dbReference type="SUPFAM" id="SSF56281">
    <property type="entry name" value="Metallo-hydrolase/oxidoreductase"/>
    <property type="match status" value="1"/>
</dbReference>
<evidence type="ECO:0000313" key="2">
    <source>
        <dbReference type="EMBL" id="PPK96363.1"/>
    </source>
</evidence>
<dbReference type="InterPro" id="IPR036866">
    <property type="entry name" value="RibonucZ/Hydroxyglut_hydro"/>
</dbReference>
<evidence type="ECO:0000256" key="1">
    <source>
        <dbReference type="SAM" id="MobiDB-lite"/>
    </source>
</evidence>
<dbReference type="NCBIfam" id="TIGR04122">
    <property type="entry name" value="Xnuc_lig_assoc"/>
    <property type="match status" value="1"/>
</dbReference>
<evidence type="ECO:0000313" key="3">
    <source>
        <dbReference type="Proteomes" id="UP000239002"/>
    </source>
</evidence>
<protein>
    <submittedName>
        <fullName evidence="2">Putative mRNA 3-end processing factor</fullName>
    </submittedName>
</protein>
<organism evidence="2 3">
    <name type="scientific">Nonlabens xylanidelens</name>
    <dbReference type="NCBI Taxonomy" id="191564"/>
    <lineage>
        <taxon>Bacteria</taxon>
        <taxon>Pseudomonadati</taxon>
        <taxon>Bacteroidota</taxon>
        <taxon>Flavobacteriia</taxon>
        <taxon>Flavobacteriales</taxon>
        <taxon>Flavobacteriaceae</taxon>
        <taxon>Nonlabens</taxon>
    </lineage>
</organism>
<feature type="compositionally biased region" description="Basic and acidic residues" evidence="1">
    <location>
        <begin position="341"/>
        <end position="353"/>
    </location>
</feature>
<dbReference type="PANTHER" id="PTHR11203:SF49">
    <property type="entry name" value="BLL1145 PROTEIN"/>
    <property type="match status" value="1"/>
</dbReference>
<dbReference type="AlphaFoldDB" id="A0A2S6IQ34"/>
<feature type="compositionally biased region" description="Polar residues" evidence="1">
    <location>
        <begin position="354"/>
        <end position="365"/>
    </location>
</feature>
<reference evidence="2 3" key="1">
    <citation type="submission" date="2018-02" db="EMBL/GenBank/DDBJ databases">
        <title>Genomic Encyclopedia of Archaeal and Bacterial Type Strains, Phase II (KMG-II): from individual species to whole genera.</title>
        <authorList>
            <person name="Goeker M."/>
        </authorList>
    </citation>
    <scope>NUCLEOTIDE SEQUENCE [LARGE SCALE GENOMIC DNA]</scope>
    <source>
        <strain evidence="2 3">DSM 16809</strain>
    </source>
</reference>
<dbReference type="Proteomes" id="UP000239002">
    <property type="component" value="Unassembled WGS sequence"/>
</dbReference>
<dbReference type="EMBL" id="PTJE01000001">
    <property type="protein sequence ID" value="PPK96363.1"/>
    <property type="molecule type" value="Genomic_DNA"/>
</dbReference>
<proteinExistence type="predicted"/>
<dbReference type="InterPro" id="IPR026360">
    <property type="entry name" value="Xnuc_lig_assoc"/>
</dbReference>
<gene>
    <name evidence="2" type="ORF">LY01_00182</name>
</gene>
<sequence>MSKALLQFTNKGIYCKPAGIYLDPWQPVEKALITHGHADHSRWGHKKYITQNDNVPIISHRLGDIDVSGVNYNDSFSINNVKFSFHPAGHIPGSSQIRVEHKGEVWVFTGDYKTEDDGISTVYEPIKCDIFITECTFGLPAFKWRPQQQVMEDINLWCAQNHVEKKTSILFAYSLGKAQRIIKHLDTSQMKIYCHGAVFKMTEVLREQINFPPTHLITRETTKEEIAGNIVIAPPSAHGSAWMRKMVPYVTASASGWMTFRGARRRKAIDKGFVLSDHCDWDGLLNSIDATGCENVITTHGYQDIFARFLREEKGLNAISERTQYEGENGESNASEEDTSTDAKQDLVEKEITDSTLSSNSNTES</sequence>
<dbReference type="Gene3D" id="3.60.15.10">
    <property type="entry name" value="Ribonuclease Z/Hydroxyacylglutathione hydrolase-like"/>
    <property type="match status" value="1"/>
</dbReference>
<dbReference type="Gene3D" id="3.40.50.10890">
    <property type="match status" value="1"/>
</dbReference>
<keyword evidence="3" id="KW-1185">Reference proteome</keyword>
<dbReference type="InterPro" id="IPR050698">
    <property type="entry name" value="MBL"/>
</dbReference>
<comment type="caution">
    <text evidence="2">The sequence shown here is derived from an EMBL/GenBank/DDBJ whole genome shotgun (WGS) entry which is preliminary data.</text>
</comment>
<accession>A0A2S6IQ34</accession>
<name>A0A2S6IQ34_9FLAO</name>
<feature type="region of interest" description="Disordered" evidence="1">
    <location>
        <begin position="322"/>
        <end position="365"/>
    </location>
</feature>
<dbReference type="PANTHER" id="PTHR11203">
    <property type="entry name" value="CLEAVAGE AND POLYADENYLATION SPECIFICITY FACTOR FAMILY MEMBER"/>
    <property type="match status" value="1"/>
</dbReference>